<evidence type="ECO:0000313" key="1">
    <source>
        <dbReference type="EMBL" id="SVB96671.1"/>
    </source>
</evidence>
<accession>A0A382IDC0</accession>
<name>A0A382IDC0_9ZZZZ</name>
<dbReference type="EMBL" id="UINC01066208">
    <property type="protein sequence ID" value="SVB96671.1"/>
    <property type="molecule type" value="Genomic_DNA"/>
</dbReference>
<protein>
    <submittedName>
        <fullName evidence="1">Uncharacterized protein</fullName>
    </submittedName>
</protein>
<feature type="non-terminal residue" evidence="1">
    <location>
        <position position="188"/>
    </location>
</feature>
<organism evidence="1">
    <name type="scientific">marine metagenome</name>
    <dbReference type="NCBI Taxonomy" id="408172"/>
    <lineage>
        <taxon>unclassified sequences</taxon>
        <taxon>metagenomes</taxon>
        <taxon>ecological metagenomes</taxon>
    </lineage>
</organism>
<dbReference type="AlphaFoldDB" id="A0A382IDC0"/>
<sequence>MESANDALSFHTETLGMFHSIWPIDNHYFTHYDSISFGIRQYTKSIHQGSYKGELNCTFEPNGSQLNYNSQSVAAVDSIQNIFTLLARVSYQSVEYLDTKWYPMNHEGASYRARFLWAGTETVDINDVGIVCDHYRLDIEETDGVSINISPWDYFTDHIASNEALREIWVEQNGKRRIIKAAVSIYGM</sequence>
<reference evidence="1" key="1">
    <citation type="submission" date="2018-05" db="EMBL/GenBank/DDBJ databases">
        <authorList>
            <person name="Lanie J.A."/>
            <person name="Ng W.-L."/>
            <person name="Kazmierczak K.M."/>
            <person name="Andrzejewski T.M."/>
            <person name="Davidsen T.M."/>
            <person name="Wayne K.J."/>
            <person name="Tettelin H."/>
            <person name="Glass J.I."/>
            <person name="Rusch D."/>
            <person name="Podicherti R."/>
            <person name="Tsui H.-C.T."/>
            <person name="Winkler M.E."/>
        </authorList>
    </citation>
    <scope>NUCLEOTIDE SEQUENCE</scope>
</reference>
<gene>
    <name evidence="1" type="ORF">METZ01_LOCUS249525</name>
</gene>
<proteinExistence type="predicted"/>